<dbReference type="Proteomes" id="UP000184147">
    <property type="component" value="Unassembled WGS sequence"/>
</dbReference>
<dbReference type="AlphaFoldDB" id="A0A1M4XCQ3"/>
<reference evidence="1 2" key="1">
    <citation type="submission" date="2016-11" db="EMBL/GenBank/DDBJ databases">
        <authorList>
            <person name="Jaros S."/>
            <person name="Januszkiewicz K."/>
            <person name="Wedrychowicz H."/>
        </authorList>
    </citation>
    <scope>NUCLEOTIDE SEQUENCE [LARGE SCALE GENOMIC DNA]</scope>
    <source>
        <strain evidence="1 2">DSM 25660</strain>
    </source>
</reference>
<proteinExistence type="predicted"/>
<evidence type="ECO:0000313" key="1">
    <source>
        <dbReference type="EMBL" id="SHE91190.1"/>
    </source>
</evidence>
<organism evidence="1 2">
    <name type="scientific">Flavobacterium fontis</name>
    <dbReference type="NCBI Taxonomy" id="1124188"/>
    <lineage>
        <taxon>Bacteria</taxon>
        <taxon>Pseudomonadati</taxon>
        <taxon>Bacteroidota</taxon>
        <taxon>Flavobacteriia</taxon>
        <taxon>Flavobacteriales</taxon>
        <taxon>Flavobacteriaceae</taxon>
        <taxon>Flavobacterium</taxon>
    </lineage>
</organism>
<dbReference type="STRING" id="1124188.SAMN05444377_1023"/>
<protein>
    <submittedName>
        <fullName evidence="1">Uncharacterized protein</fullName>
    </submittedName>
</protein>
<dbReference type="OrthoDB" id="1376558at2"/>
<dbReference type="EMBL" id="FQVQ01000002">
    <property type="protein sequence ID" value="SHE91190.1"/>
    <property type="molecule type" value="Genomic_DNA"/>
</dbReference>
<name>A0A1M4XCQ3_9FLAO</name>
<gene>
    <name evidence="1" type="ORF">SAMN05444377_1023</name>
</gene>
<evidence type="ECO:0000313" key="2">
    <source>
        <dbReference type="Proteomes" id="UP000184147"/>
    </source>
</evidence>
<keyword evidence="2" id="KW-1185">Reference proteome</keyword>
<dbReference type="RefSeq" id="WP_073361217.1">
    <property type="nucleotide sequence ID" value="NZ_FQVQ01000002.1"/>
</dbReference>
<accession>A0A1M4XCQ3</accession>
<sequence length="112" mass="12398">MNTTTTSPATSKRTLVFLALFLFSAFGMFGQEVPAQKEVTPAPAVEVAYESETDLVNWFMSTKQNNLNKEEQTTTKGASTTKRQIITSGSQPNKVLYRTFVKRIASQETALV</sequence>